<comment type="caution">
    <text evidence="2">The sequence shown here is derived from an EMBL/GenBank/DDBJ whole genome shotgun (WGS) entry which is preliminary data.</text>
</comment>
<organism evidence="2 3">
    <name type="scientific">Bordetella genomosp. 11</name>
    <dbReference type="NCBI Taxonomy" id="1416808"/>
    <lineage>
        <taxon>Bacteria</taxon>
        <taxon>Pseudomonadati</taxon>
        <taxon>Pseudomonadota</taxon>
        <taxon>Betaproteobacteria</taxon>
        <taxon>Burkholderiales</taxon>
        <taxon>Alcaligenaceae</taxon>
        <taxon>Bordetella</taxon>
    </lineage>
</organism>
<evidence type="ECO:0000256" key="1">
    <source>
        <dbReference type="SAM" id="MobiDB-lite"/>
    </source>
</evidence>
<name>A0A261UK19_9BORD</name>
<keyword evidence="3" id="KW-1185">Reference proteome</keyword>
<dbReference type="Proteomes" id="UP000215767">
    <property type="component" value="Unassembled WGS sequence"/>
</dbReference>
<protein>
    <submittedName>
        <fullName evidence="2">Uncharacterized protein</fullName>
    </submittedName>
</protein>
<accession>A0A261UK19</accession>
<sequence>MGGSDPDGDGVADEPRKAKSGMDLLESDPGEICRPRHRLESTAAKSSLRRLARGAPGVALRMGGGLDDRVRMMRPTMRLTDRAARVARPLHALNKRSLSLPRGGSTPPMPAAPGTDSDMVLLCIAI</sequence>
<feature type="region of interest" description="Disordered" evidence="1">
    <location>
        <begin position="1"/>
        <end position="31"/>
    </location>
</feature>
<gene>
    <name evidence="2" type="ORF">CAL28_23815</name>
</gene>
<dbReference type="AlphaFoldDB" id="A0A261UK19"/>
<feature type="compositionally biased region" description="Acidic residues" evidence="1">
    <location>
        <begin position="1"/>
        <end position="12"/>
    </location>
</feature>
<evidence type="ECO:0000313" key="2">
    <source>
        <dbReference type="EMBL" id="OZI62238.1"/>
    </source>
</evidence>
<proteinExistence type="predicted"/>
<dbReference type="EMBL" id="NEVS01000004">
    <property type="protein sequence ID" value="OZI62238.1"/>
    <property type="molecule type" value="Genomic_DNA"/>
</dbReference>
<reference evidence="3" key="1">
    <citation type="submission" date="2017-05" db="EMBL/GenBank/DDBJ databases">
        <title>Complete and WGS of Bordetella genogroups.</title>
        <authorList>
            <person name="Spilker T."/>
            <person name="Lipuma J."/>
        </authorList>
    </citation>
    <scope>NUCLEOTIDE SEQUENCE [LARGE SCALE GENOMIC DNA]</scope>
    <source>
        <strain evidence="3">AU8856</strain>
    </source>
</reference>
<evidence type="ECO:0000313" key="3">
    <source>
        <dbReference type="Proteomes" id="UP000215767"/>
    </source>
</evidence>
<feature type="region of interest" description="Disordered" evidence="1">
    <location>
        <begin position="80"/>
        <end position="114"/>
    </location>
</feature>